<dbReference type="EMBL" id="CADCVH010000105">
    <property type="protein sequence ID" value="CAA9471088.1"/>
    <property type="molecule type" value="Genomic_DNA"/>
</dbReference>
<feature type="compositionally biased region" description="Pro residues" evidence="1">
    <location>
        <begin position="171"/>
        <end position="182"/>
    </location>
</feature>
<proteinExistence type="predicted"/>
<feature type="non-terminal residue" evidence="2">
    <location>
        <position position="232"/>
    </location>
</feature>
<feature type="compositionally biased region" description="Basic residues" evidence="1">
    <location>
        <begin position="58"/>
        <end position="71"/>
    </location>
</feature>
<sequence>APAHRPVLLAHPQRVEGLDLPRRARAALRGEAHKHHGRRPVRARVPQDQPQQQDAGHRGPRRPRRRAHLRLRVGGDPDLPGGEDGPLPAHGPARPVPCPRVADVPDGLRRPHARAGAPLPPVRPGDHPLRRSALHGRGGQDLPRHRQAPLRIRVHSGRRLHHRRRRRLPLARPPQEPGPGPRRLPEPQALVRGREGAPGGSARPRGLRGAAPPAQPGHGRGDPQHPLRQQEV</sequence>
<name>A0A6J4RDL3_9ACTN</name>
<dbReference type="GO" id="GO:0004364">
    <property type="term" value="F:glutathione transferase activity"/>
    <property type="evidence" value="ECO:0007669"/>
    <property type="project" value="UniProtKB-EC"/>
</dbReference>
<protein>
    <submittedName>
        <fullName evidence="2">Glutathione S-transferase</fullName>
        <ecNumber evidence="2">2.5.1.18</ecNumber>
    </submittedName>
</protein>
<organism evidence="2">
    <name type="scientific">uncultured Rubrobacteraceae bacterium</name>
    <dbReference type="NCBI Taxonomy" id="349277"/>
    <lineage>
        <taxon>Bacteria</taxon>
        <taxon>Bacillati</taxon>
        <taxon>Actinomycetota</taxon>
        <taxon>Rubrobacteria</taxon>
        <taxon>Rubrobacterales</taxon>
        <taxon>Rubrobacteraceae</taxon>
        <taxon>environmental samples</taxon>
    </lineage>
</organism>
<evidence type="ECO:0000256" key="1">
    <source>
        <dbReference type="SAM" id="MobiDB-lite"/>
    </source>
</evidence>
<accession>A0A6J4RDL3</accession>
<feature type="region of interest" description="Disordered" evidence="1">
    <location>
        <begin position="1"/>
        <end position="232"/>
    </location>
</feature>
<dbReference type="AlphaFoldDB" id="A0A6J4RDL3"/>
<feature type="compositionally biased region" description="Low complexity" evidence="1">
    <location>
        <begin position="72"/>
        <end position="88"/>
    </location>
</feature>
<feature type="compositionally biased region" description="Basic and acidic residues" evidence="1">
    <location>
        <begin position="219"/>
        <end position="232"/>
    </location>
</feature>
<keyword evidence="2" id="KW-0808">Transferase</keyword>
<feature type="compositionally biased region" description="Basic and acidic residues" evidence="1">
    <location>
        <begin position="13"/>
        <end position="22"/>
    </location>
</feature>
<dbReference type="EC" id="2.5.1.18" evidence="2"/>
<feature type="non-terminal residue" evidence="2">
    <location>
        <position position="1"/>
    </location>
</feature>
<gene>
    <name evidence="2" type="ORF">AVDCRST_MAG02-3730</name>
</gene>
<reference evidence="2" key="1">
    <citation type="submission" date="2020-02" db="EMBL/GenBank/DDBJ databases">
        <authorList>
            <person name="Meier V. D."/>
        </authorList>
    </citation>
    <scope>NUCLEOTIDE SEQUENCE</scope>
    <source>
        <strain evidence="2">AVDCRST_MAG02</strain>
    </source>
</reference>
<feature type="compositionally biased region" description="Basic residues" evidence="1">
    <location>
        <begin position="145"/>
        <end position="169"/>
    </location>
</feature>
<feature type="compositionally biased region" description="Basic residues" evidence="1">
    <location>
        <begin position="32"/>
        <end position="42"/>
    </location>
</feature>
<evidence type="ECO:0000313" key="2">
    <source>
        <dbReference type="EMBL" id="CAA9471088.1"/>
    </source>
</evidence>